<proteinExistence type="predicted"/>
<reference evidence="1" key="2">
    <citation type="journal article" date="2015" name="Data Brief">
        <title>Shoot transcriptome of the giant reed, Arundo donax.</title>
        <authorList>
            <person name="Barrero R.A."/>
            <person name="Guerrero F.D."/>
            <person name="Moolhuijzen P."/>
            <person name="Goolsby J.A."/>
            <person name="Tidwell J."/>
            <person name="Bellgard S.E."/>
            <person name="Bellgard M.I."/>
        </authorList>
    </citation>
    <scope>NUCLEOTIDE SEQUENCE</scope>
    <source>
        <tissue evidence="1">Shoot tissue taken approximately 20 cm above the soil surface</tissue>
    </source>
</reference>
<organism evidence="1">
    <name type="scientific">Arundo donax</name>
    <name type="common">Giant reed</name>
    <name type="synonym">Donax arundinaceus</name>
    <dbReference type="NCBI Taxonomy" id="35708"/>
    <lineage>
        <taxon>Eukaryota</taxon>
        <taxon>Viridiplantae</taxon>
        <taxon>Streptophyta</taxon>
        <taxon>Embryophyta</taxon>
        <taxon>Tracheophyta</taxon>
        <taxon>Spermatophyta</taxon>
        <taxon>Magnoliopsida</taxon>
        <taxon>Liliopsida</taxon>
        <taxon>Poales</taxon>
        <taxon>Poaceae</taxon>
        <taxon>PACMAD clade</taxon>
        <taxon>Arundinoideae</taxon>
        <taxon>Arundineae</taxon>
        <taxon>Arundo</taxon>
    </lineage>
</organism>
<reference evidence="1" key="1">
    <citation type="submission" date="2014-09" db="EMBL/GenBank/DDBJ databases">
        <authorList>
            <person name="Magalhaes I.L.F."/>
            <person name="Oliveira U."/>
            <person name="Santos F.R."/>
            <person name="Vidigal T.H.D.A."/>
            <person name="Brescovit A.D."/>
            <person name="Santos A.J."/>
        </authorList>
    </citation>
    <scope>NUCLEOTIDE SEQUENCE</scope>
    <source>
        <tissue evidence="1">Shoot tissue taken approximately 20 cm above the soil surface</tissue>
    </source>
</reference>
<protein>
    <submittedName>
        <fullName evidence="1">Uncharacterized protein</fullName>
    </submittedName>
</protein>
<dbReference type="EMBL" id="GBRH01226037">
    <property type="protein sequence ID" value="JAD71858.1"/>
    <property type="molecule type" value="Transcribed_RNA"/>
</dbReference>
<sequence>MFDFFRFLLCTLKQTLIVLEAVS</sequence>
<accession>A0A0A9CBM3</accession>
<dbReference type="AlphaFoldDB" id="A0A0A9CBM3"/>
<evidence type="ECO:0000313" key="1">
    <source>
        <dbReference type="EMBL" id="JAD71858.1"/>
    </source>
</evidence>
<name>A0A0A9CBM3_ARUDO</name>